<dbReference type="EMBL" id="BLLK01000045">
    <property type="protein sequence ID" value="GFH52103.1"/>
    <property type="molecule type" value="Genomic_DNA"/>
</dbReference>
<dbReference type="InterPro" id="IPR045851">
    <property type="entry name" value="AMP-bd_C_sf"/>
</dbReference>
<dbReference type="PANTHER" id="PTHR43201">
    <property type="entry name" value="ACYL-COA SYNTHETASE"/>
    <property type="match status" value="1"/>
</dbReference>
<feature type="transmembrane region" description="Helical" evidence="1">
    <location>
        <begin position="264"/>
        <end position="285"/>
    </location>
</feature>
<name>A0AAD3CTZ5_9STRA</name>
<accession>A0AAD3CTZ5</accession>
<evidence type="ECO:0000256" key="1">
    <source>
        <dbReference type="SAM" id="Phobius"/>
    </source>
</evidence>
<feature type="domain" description="AMP-binding enzyme C-terminal" evidence="3">
    <location>
        <begin position="504"/>
        <end position="585"/>
    </location>
</feature>
<keyword evidence="1" id="KW-0812">Transmembrane</keyword>
<dbReference type="InterPro" id="IPR000873">
    <property type="entry name" value="AMP-dep_synth/lig_dom"/>
</dbReference>
<dbReference type="InterPro" id="IPR025110">
    <property type="entry name" value="AMP-bd_C"/>
</dbReference>
<protein>
    <submittedName>
        <fullName evidence="4">Uncharacterized protein</fullName>
    </submittedName>
</protein>
<proteinExistence type="predicted"/>
<dbReference type="Pfam" id="PF00501">
    <property type="entry name" value="AMP-binding"/>
    <property type="match status" value="1"/>
</dbReference>
<reference evidence="4 5" key="1">
    <citation type="journal article" date="2021" name="Sci. Rep.">
        <title>The genome of the diatom Chaetoceros tenuissimus carries an ancient integrated fragment of an extant virus.</title>
        <authorList>
            <person name="Hongo Y."/>
            <person name="Kimura K."/>
            <person name="Takaki Y."/>
            <person name="Yoshida Y."/>
            <person name="Baba S."/>
            <person name="Kobayashi G."/>
            <person name="Nagasaki K."/>
            <person name="Hano T."/>
            <person name="Tomaru Y."/>
        </authorList>
    </citation>
    <scope>NUCLEOTIDE SEQUENCE [LARGE SCALE GENOMIC DNA]</scope>
    <source>
        <strain evidence="4 5">NIES-3715</strain>
    </source>
</reference>
<evidence type="ECO:0000313" key="5">
    <source>
        <dbReference type="Proteomes" id="UP001054902"/>
    </source>
</evidence>
<evidence type="ECO:0000259" key="2">
    <source>
        <dbReference type="Pfam" id="PF00501"/>
    </source>
</evidence>
<dbReference type="PROSITE" id="PS00455">
    <property type="entry name" value="AMP_BINDING"/>
    <property type="match status" value="1"/>
</dbReference>
<comment type="caution">
    <text evidence="4">The sequence shown here is derived from an EMBL/GenBank/DDBJ whole genome shotgun (WGS) entry which is preliminary data.</text>
</comment>
<dbReference type="InterPro" id="IPR042099">
    <property type="entry name" value="ANL_N_sf"/>
</dbReference>
<dbReference type="Gene3D" id="3.40.50.12780">
    <property type="entry name" value="N-terminal domain of ligase-like"/>
    <property type="match status" value="1"/>
</dbReference>
<dbReference type="GO" id="GO:0006631">
    <property type="term" value="P:fatty acid metabolic process"/>
    <property type="evidence" value="ECO:0007669"/>
    <property type="project" value="TreeGrafter"/>
</dbReference>
<dbReference type="SUPFAM" id="SSF56801">
    <property type="entry name" value="Acetyl-CoA synthetase-like"/>
    <property type="match status" value="1"/>
</dbReference>
<dbReference type="PANTHER" id="PTHR43201:SF32">
    <property type="entry name" value="2-SUCCINYLBENZOATE--COA LIGASE, CHLOROPLASTIC_PEROXISOMAL"/>
    <property type="match status" value="1"/>
</dbReference>
<keyword evidence="5" id="KW-1185">Reference proteome</keyword>
<dbReference type="Gene3D" id="3.30.300.30">
    <property type="match status" value="1"/>
</dbReference>
<evidence type="ECO:0000259" key="3">
    <source>
        <dbReference type="Pfam" id="PF13193"/>
    </source>
</evidence>
<dbReference type="Pfam" id="PF13193">
    <property type="entry name" value="AMP-binding_C"/>
    <property type="match status" value="1"/>
</dbReference>
<dbReference type="CDD" id="cd04433">
    <property type="entry name" value="AFD_class_I"/>
    <property type="match status" value="1"/>
</dbReference>
<keyword evidence="1" id="KW-1133">Transmembrane helix</keyword>
<gene>
    <name evidence="4" type="ORF">CTEN210_08579</name>
</gene>
<sequence>MKASSILRRSADIYPQNNLMSIGNERTLTYIECFELSKSYQAWIENLVMTTLSDKNLSGTVDIVLAFFSHNSPELILGMIAAMSLPSQIRYDDKSTFTSVMLTIKTAMINVRWTSKEIAQAFKVKDCQQNKHCRKADSHITIILHAEKLKENAARASEIIKVDAMDMGIKHDSFKFSIPSVQCIFDLSKTDGRIPLYKNSNCEKNQGSESVHDDAIVLFTSGTTSGPKGVRLSHLSLMIQAMAKNTQPCSYDQNTRILATTVPFFHVGGISSALAVIMAGGVLIFSSDSMSTGFKATQVIESMTWESSIEKGLGQNVNTLVVVPAMLHAIICEIENGTPMIYSGVRLILIGGQSITQPLLEKAKIRFPKARIVQTFAATEAGSSITFGTLVDPKSLNHDLPKSGYAGVAPHHIDLKILELDSNNQVTLSYAKPGTIGAIATTGPHVMNGYWTRGYLECKNDHKSRRERLVMNDLGYLDKNNRLYFCGRSNDVIRTGGESVFAMEVESVLIQHPNIDDVAVFALPHERFGECVSMAVILKSPVTSKCTMIDVQKYRDFCFEKDLSGYKRPIIGFQVNEFPRNSSGKVLKRKLVEVCAAQMNSKL</sequence>
<dbReference type="AlphaFoldDB" id="A0AAD3CTZ5"/>
<dbReference type="GO" id="GO:0031956">
    <property type="term" value="F:medium-chain fatty acid-CoA ligase activity"/>
    <property type="evidence" value="ECO:0007669"/>
    <property type="project" value="TreeGrafter"/>
</dbReference>
<feature type="domain" description="AMP-dependent synthetase/ligase" evidence="2">
    <location>
        <begin position="140"/>
        <end position="451"/>
    </location>
</feature>
<dbReference type="InterPro" id="IPR020845">
    <property type="entry name" value="AMP-binding_CS"/>
</dbReference>
<evidence type="ECO:0000313" key="4">
    <source>
        <dbReference type="EMBL" id="GFH52103.1"/>
    </source>
</evidence>
<keyword evidence="1" id="KW-0472">Membrane</keyword>
<organism evidence="4 5">
    <name type="scientific">Chaetoceros tenuissimus</name>
    <dbReference type="NCBI Taxonomy" id="426638"/>
    <lineage>
        <taxon>Eukaryota</taxon>
        <taxon>Sar</taxon>
        <taxon>Stramenopiles</taxon>
        <taxon>Ochrophyta</taxon>
        <taxon>Bacillariophyta</taxon>
        <taxon>Coscinodiscophyceae</taxon>
        <taxon>Chaetocerotophycidae</taxon>
        <taxon>Chaetocerotales</taxon>
        <taxon>Chaetocerotaceae</taxon>
        <taxon>Chaetoceros</taxon>
    </lineage>
</organism>
<dbReference type="Proteomes" id="UP001054902">
    <property type="component" value="Unassembled WGS sequence"/>
</dbReference>